<dbReference type="Proteomes" id="UP000016521">
    <property type="component" value="Chromosome I"/>
</dbReference>
<gene>
    <name evidence="3" type="ORF">PPIS_a4579</name>
    <name evidence="4" type="ORF">PPIS_b0707</name>
</gene>
<dbReference type="InterPro" id="IPR014983">
    <property type="entry name" value="GAD-rel"/>
</dbReference>
<evidence type="ECO:0000259" key="2">
    <source>
        <dbReference type="Pfam" id="PF08906"/>
    </source>
</evidence>
<proteinExistence type="predicted"/>
<feature type="domain" description="GAD-related" evidence="1">
    <location>
        <begin position="13"/>
        <end position="113"/>
    </location>
</feature>
<sequence>MNKFFDNFYNYKGFGPATHSIETSQEVLDFYHDKLPKKLLDYWLEYGFSSWGKGIFWTVNPKEYEEALAYWLRGTEFEERQLRGVDKYHVIAIGAFGRMFIWGETSGQSIKINPGYAMILPTNKTEDLNKFGSERCIELFFATMSKDLVDEKDLDDRLLFERALEKLGPLENGEIYGFVPALALGGEPKLENLQKVKATEHLAFLADLGEKRVMADIVALSNQLPHNQ</sequence>
<evidence type="ECO:0000313" key="3">
    <source>
        <dbReference type="EMBL" id="ATD09184.1"/>
    </source>
</evidence>
<dbReference type="InterPro" id="IPR015002">
    <property type="entry name" value="T6SS_Tdi1_C"/>
</dbReference>
<name>A0ABM6NK65_PSEO7</name>
<keyword evidence="5" id="KW-1185">Reference proteome</keyword>
<reference evidence="3 5" key="1">
    <citation type="submission" date="2015-06" db="EMBL/GenBank/DDBJ databases">
        <authorList>
            <person name="Xie B.-B."/>
            <person name="Rong J.-C."/>
            <person name="Qin Q.-L."/>
            <person name="Zhang Y.-Z."/>
        </authorList>
    </citation>
    <scope>NUCLEOTIDE SEQUENCE [LARGE SCALE GENOMIC DNA]</scope>
    <source>
        <strain evidence="3 5">JCM 20779</strain>
    </source>
</reference>
<dbReference type="RefSeq" id="WP_010377850.1">
    <property type="nucleotide sequence ID" value="NZ_CP011924.1"/>
</dbReference>
<evidence type="ECO:0000313" key="5">
    <source>
        <dbReference type="Proteomes" id="UP000016521"/>
    </source>
</evidence>
<dbReference type="Proteomes" id="UP000016521">
    <property type="component" value="Chromosome II"/>
</dbReference>
<protein>
    <recommendedName>
        <fullName evidence="6">Glutamyl-tRNA amidotransferase</fullName>
    </recommendedName>
</protein>
<dbReference type="EMBL" id="CP011924">
    <property type="protein sequence ID" value="ATD09184.1"/>
    <property type="molecule type" value="Genomic_DNA"/>
</dbReference>
<accession>A0ABM6NK65</accession>
<dbReference type="EMBL" id="CP011925">
    <property type="protein sequence ID" value="ATD09817.1"/>
    <property type="molecule type" value="Genomic_DNA"/>
</dbReference>
<evidence type="ECO:0008006" key="6">
    <source>
        <dbReference type="Google" id="ProtNLM"/>
    </source>
</evidence>
<evidence type="ECO:0000259" key="1">
    <source>
        <dbReference type="Pfam" id="PF08887"/>
    </source>
</evidence>
<feature type="domain" description="T6SS immunity protein Tdi1 C-terminal" evidence="2">
    <location>
        <begin position="139"/>
        <end position="208"/>
    </location>
</feature>
<organism evidence="3 5">
    <name type="scientific">Pseudoalteromonas piscicida</name>
    <dbReference type="NCBI Taxonomy" id="43662"/>
    <lineage>
        <taxon>Bacteria</taxon>
        <taxon>Pseudomonadati</taxon>
        <taxon>Pseudomonadota</taxon>
        <taxon>Gammaproteobacteria</taxon>
        <taxon>Alteromonadales</taxon>
        <taxon>Pseudoalteromonadaceae</taxon>
        <taxon>Pseudoalteromonas</taxon>
    </lineage>
</organism>
<dbReference type="Pfam" id="PF08887">
    <property type="entry name" value="GAD-like"/>
    <property type="match status" value="1"/>
</dbReference>
<evidence type="ECO:0000313" key="4">
    <source>
        <dbReference type="EMBL" id="ATD09817.1"/>
    </source>
</evidence>
<dbReference type="Pfam" id="PF08906">
    <property type="entry name" value="T6SS_Tdi1_C"/>
    <property type="match status" value="1"/>
</dbReference>